<accession>A0A8S5Q544</accession>
<name>A0A8S5Q544_9CAUD</name>
<sequence>MNNLRRRKFNTYYWTCTVIASCMLILSNIDWQTILSLLLGVTIIPFVTLDERGKYVFEDDVQSK</sequence>
<feature type="transmembrane region" description="Helical" evidence="1">
    <location>
        <begin position="12"/>
        <end position="29"/>
    </location>
</feature>
<evidence type="ECO:0000256" key="1">
    <source>
        <dbReference type="SAM" id="Phobius"/>
    </source>
</evidence>
<keyword evidence="1" id="KW-1133">Transmembrane helix</keyword>
<evidence type="ECO:0000313" key="2">
    <source>
        <dbReference type="EMBL" id="DAE13961.1"/>
    </source>
</evidence>
<protein>
    <submittedName>
        <fullName evidence="2">Uncharacterized protein</fullName>
    </submittedName>
</protein>
<proteinExistence type="predicted"/>
<dbReference type="EMBL" id="BK015573">
    <property type="protein sequence ID" value="DAE13961.1"/>
    <property type="molecule type" value="Genomic_DNA"/>
</dbReference>
<keyword evidence="1" id="KW-0812">Transmembrane</keyword>
<dbReference type="PROSITE" id="PS51257">
    <property type="entry name" value="PROKAR_LIPOPROTEIN"/>
    <property type="match status" value="1"/>
</dbReference>
<reference evidence="2" key="1">
    <citation type="journal article" date="2021" name="Proc. Natl. Acad. Sci. U.S.A.">
        <title>A Catalog of Tens of Thousands of Viruses from Human Metagenomes Reveals Hidden Associations with Chronic Diseases.</title>
        <authorList>
            <person name="Tisza M.J."/>
            <person name="Buck C.B."/>
        </authorList>
    </citation>
    <scope>NUCLEOTIDE SEQUENCE</scope>
    <source>
        <strain evidence="2">Ctxrg1</strain>
    </source>
</reference>
<organism evidence="2">
    <name type="scientific">Siphoviridae sp. ctxrg1</name>
    <dbReference type="NCBI Taxonomy" id="2825741"/>
    <lineage>
        <taxon>Viruses</taxon>
        <taxon>Duplodnaviria</taxon>
        <taxon>Heunggongvirae</taxon>
        <taxon>Uroviricota</taxon>
        <taxon>Caudoviricetes</taxon>
    </lineage>
</organism>
<keyword evidence="1" id="KW-0472">Membrane</keyword>